<feature type="transmembrane region" description="Helical" evidence="1">
    <location>
        <begin position="21"/>
        <end position="39"/>
    </location>
</feature>
<dbReference type="GO" id="GO:0016020">
    <property type="term" value="C:membrane"/>
    <property type="evidence" value="ECO:0007669"/>
    <property type="project" value="InterPro"/>
</dbReference>
<feature type="domain" description="EamA" evidence="2">
    <location>
        <begin position="164"/>
        <end position="293"/>
    </location>
</feature>
<keyword evidence="1" id="KW-0472">Membrane</keyword>
<proteinExistence type="predicted"/>
<dbReference type="RefSeq" id="WP_133287925.1">
    <property type="nucleotide sequence ID" value="NZ_SMSJ01000006.1"/>
</dbReference>
<feature type="transmembrane region" description="Helical" evidence="1">
    <location>
        <begin position="253"/>
        <end position="272"/>
    </location>
</feature>
<feature type="transmembrane region" description="Helical" evidence="1">
    <location>
        <begin position="161"/>
        <end position="182"/>
    </location>
</feature>
<feature type="transmembrane region" description="Helical" evidence="1">
    <location>
        <begin position="114"/>
        <end position="132"/>
    </location>
</feature>
<reference evidence="3 4" key="1">
    <citation type="journal article" date="2016" name="J. Microbiol.">
        <title>Dankookia rubra gen. nov., sp. nov., an alphaproteobacterium isolated from sediment of a shallow stream.</title>
        <authorList>
            <person name="Kim W.H."/>
            <person name="Kim D.H."/>
            <person name="Kang K."/>
            <person name="Ahn T.Y."/>
        </authorList>
    </citation>
    <scope>NUCLEOTIDE SEQUENCE [LARGE SCALE GENOMIC DNA]</scope>
    <source>
        <strain evidence="3 4">JCM30602</strain>
    </source>
</reference>
<evidence type="ECO:0000313" key="4">
    <source>
        <dbReference type="Proteomes" id="UP000295096"/>
    </source>
</evidence>
<sequence>MTEQSRPSPSALAAPYPAQRILLGILFMCASGLLFPVMSSFAKLLGAEYSSLQVSWARAFGHIVFLLAAFLPRYGLGVLRTRRPGVQFLRSAMLFTSNLCHFFAITFIPIAKAAAISLTAPLIVALLAWPMLGERTTPGRVAALGFGFLGVLIVIRPGTALFHWASLLVVLSACCYAMYQILTRRVAGVDSPETSALFSSVVGAFGMLLVLPFVWQTPQGWADIAMFCGMGVLGATGHYCVAKALGYAPANIISPFQYFQLIGSVLVGWFIFGDWPDAGIWIGAAIIMAAGLWIGWSQARRRG</sequence>
<evidence type="ECO:0000259" key="2">
    <source>
        <dbReference type="Pfam" id="PF00892"/>
    </source>
</evidence>
<dbReference type="Pfam" id="PF00892">
    <property type="entry name" value="EamA"/>
    <property type="match status" value="2"/>
</dbReference>
<dbReference type="PANTHER" id="PTHR22911:SF103">
    <property type="entry name" value="BLR2811 PROTEIN"/>
    <property type="match status" value="1"/>
</dbReference>
<name>A0A4R5QIF4_9PROT</name>
<dbReference type="SUPFAM" id="SSF103481">
    <property type="entry name" value="Multidrug resistance efflux transporter EmrE"/>
    <property type="match status" value="2"/>
</dbReference>
<feature type="transmembrane region" description="Helical" evidence="1">
    <location>
        <begin position="278"/>
        <end position="296"/>
    </location>
</feature>
<keyword evidence="4" id="KW-1185">Reference proteome</keyword>
<dbReference type="Proteomes" id="UP000295096">
    <property type="component" value="Unassembled WGS sequence"/>
</dbReference>
<evidence type="ECO:0000256" key="1">
    <source>
        <dbReference type="SAM" id="Phobius"/>
    </source>
</evidence>
<feature type="transmembrane region" description="Helical" evidence="1">
    <location>
        <begin position="194"/>
        <end position="215"/>
    </location>
</feature>
<dbReference type="InterPro" id="IPR037185">
    <property type="entry name" value="EmrE-like"/>
</dbReference>
<keyword evidence="1" id="KW-0812">Transmembrane</keyword>
<dbReference type="InterPro" id="IPR000620">
    <property type="entry name" value="EamA_dom"/>
</dbReference>
<accession>A0A4R5QIF4</accession>
<evidence type="ECO:0000313" key="3">
    <source>
        <dbReference type="EMBL" id="TDH63164.1"/>
    </source>
</evidence>
<protein>
    <submittedName>
        <fullName evidence="3">DMT family transporter</fullName>
    </submittedName>
</protein>
<feature type="transmembrane region" description="Helical" evidence="1">
    <location>
        <begin position="139"/>
        <end position="155"/>
    </location>
</feature>
<feature type="domain" description="EamA" evidence="2">
    <location>
        <begin position="23"/>
        <end position="155"/>
    </location>
</feature>
<organism evidence="3 4">
    <name type="scientific">Dankookia rubra</name>
    <dbReference type="NCBI Taxonomy" id="1442381"/>
    <lineage>
        <taxon>Bacteria</taxon>
        <taxon>Pseudomonadati</taxon>
        <taxon>Pseudomonadota</taxon>
        <taxon>Alphaproteobacteria</taxon>
        <taxon>Acetobacterales</taxon>
        <taxon>Roseomonadaceae</taxon>
        <taxon>Dankookia</taxon>
    </lineage>
</organism>
<gene>
    <name evidence="3" type="ORF">E2C06_07220</name>
</gene>
<dbReference type="PANTHER" id="PTHR22911">
    <property type="entry name" value="ACYL-MALONYL CONDENSING ENZYME-RELATED"/>
    <property type="match status" value="1"/>
</dbReference>
<dbReference type="OrthoDB" id="9812899at2"/>
<dbReference type="EMBL" id="SMSJ01000006">
    <property type="protein sequence ID" value="TDH63164.1"/>
    <property type="molecule type" value="Genomic_DNA"/>
</dbReference>
<comment type="caution">
    <text evidence="3">The sequence shown here is derived from an EMBL/GenBank/DDBJ whole genome shotgun (WGS) entry which is preliminary data.</text>
</comment>
<feature type="transmembrane region" description="Helical" evidence="1">
    <location>
        <begin position="59"/>
        <end position="76"/>
    </location>
</feature>
<feature type="transmembrane region" description="Helical" evidence="1">
    <location>
        <begin position="221"/>
        <end position="241"/>
    </location>
</feature>
<feature type="transmembrane region" description="Helical" evidence="1">
    <location>
        <begin position="88"/>
        <end position="108"/>
    </location>
</feature>
<keyword evidence="1" id="KW-1133">Transmembrane helix</keyword>
<dbReference type="AlphaFoldDB" id="A0A4R5QIF4"/>